<dbReference type="EMBL" id="JBBPBN010000060">
    <property type="protein sequence ID" value="KAK8987191.1"/>
    <property type="molecule type" value="Genomic_DNA"/>
</dbReference>
<gene>
    <name evidence="1" type="ORF">V6N11_026947</name>
</gene>
<reference evidence="1 2" key="1">
    <citation type="journal article" date="2024" name="G3 (Bethesda)">
        <title>Genome assembly of Hibiscus sabdariffa L. provides insights into metabolisms of medicinal natural products.</title>
        <authorList>
            <person name="Kim T."/>
        </authorList>
    </citation>
    <scope>NUCLEOTIDE SEQUENCE [LARGE SCALE GENOMIC DNA]</scope>
    <source>
        <strain evidence="1">TK-2024</strain>
        <tissue evidence="1">Old leaves</tissue>
    </source>
</reference>
<organism evidence="1 2">
    <name type="scientific">Hibiscus sabdariffa</name>
    <name type="common">roselle</name>
    <dbReference type="NCBI Taxonomy" id="183260"/>
    <lineage>
        <taxon>Eukaryota</taxon>
        <taxon>Viridiplantae</taxon>
        <taxon>Streptophyta</taxon>
        <taxon>Embryophyta</taxon>
        <taxon>Tracheophyta</taxon>
        <taxon>Spermatophyta</taxon>
        <taxon>Magnoliopsida</taxon>
        <taxon>eudicotyledons</taxon>
        <taxon>Gunneridae</taxon>
        <taxon>Pentapetalae</taxon>
        <taxon>rosids</taxon>
        <taxon>malvids</taxon>
        <taxon>Malvales</taxon>
        <taxon>Malvaceae</taxon>
        <taxon>Malvoideae</taxon>
        <taxon>Hibiscus</taxon>
    </lineage>
</organism>
<sequence>MLLLAIFLQGKGRTLHSSIILYIIYRLPFSSKHRCERAKSNFFTRDGKPHIMVEPELFLGSSKQTLELRVSQERDRDDVSAPVFADVDGKVAFRCRGMDIYLWIESLSLRLRLRSHVGLWGLTRKGQTIGVIRETHVVSAARFAGFDHRVASFLTWSVCQFGLAMFHQQNEIKPSLAGHNSLLSIGCSSLERMSPRGRWRWGF</sequence>
<evidence type="ECO:0000313" key="1">
    <source>
        <dbReference type="EMBL" id="KAK8987191.1"/>
    </source>
</evidence>
<accession>A0ABR2PFG5</accession>
<comment type="caution">
    <text evidence="1">The sequence shown here is derived from an EMBL/GenBank/DDBJ whole genome shotgun (WGS) entry which is preliminary data.</text>
</comment>
<protein>
    <submittedName>
        <fullName evidence="1">Uncharacterized protein</fullName>
    </submittedName>
</protein>
<name>A0ABR2PFG5_9ROSI</name>
<proteinExistence type="predicted"/>
<evidence type="ECO:0000313" key="2">
    <source>
        <dbReference type="Proteomes" id="UP001396334"/>
    </source>
</evidence>
<keyword evidence="2" id="KW-1185">Reference proteome</keyword>
<dbReference type="Proteomes" id="UP001396334">
    <property type="component" value="Unassembled WGS sequence"/>
</dbReference>